<proteinExistence type="inferred from homology"/>
<feature type="compositionally biased region" description="Polar residues" evidence="2">
    <location>
        <begin position="20"/>
        <end position="39"/>
    </location>
</feature>
<evidence type="ECO:0000313" key="4">
    <source>
        <dbReference type="Proteomes" id="UP000250043"/>
    </source>
</evidence>
<dbReference type="AlphaFoldDB" id="A0A8E2B1Y8"/>
<dbReference type="Proteomes" id="UP000250043">
    <property type="component" value="Unassembled WGS sequence"/>
</dbReference>
<dbReference type="InterPro" id="IPR009078">
    <property type="entry name" value="Ferritin-like_SF"/>
</dbReference>
<evidence type="ECO:0000313" key="3">
    <source>
        <dbReference type="EMBL" id="OCH90712.1"/>
    </source>
</evidence>
<dbReference type="InterPro" id="IPR000358">
    <property type="entry name" value="RNR_small_fam"/>
</dbReference>
<dbReference type="GO" id="GO:0016491">
    <property type="term" value="F:oxidoreductase activity"/>
    <property type="evidence" value="ECO:0007669"/>
    <property type="project" value="InterPro"/>
</dbReference>
<evidence type="ECO:0000256" key="1">
    <source>
        <dbReference type="ARBA" id="ARBA00009303"/>
    </source>
</evidence>
<dbReference type="EMBL" id="KV722399">
    <property type="protein sequence ID" value="OCH90712.1"/>
    <property type="molecule type" value="Genomic_DNA"/>
</dbReference>
<reference evidence="3 4" key="1">
    <citation type="submission" date="2016-07" db="EMBL/GenBank/DDBJ databases">
        <title>Draft genome of the white-rot fungus Obba rivulosa 3A-2.</title>
        <authorList>
            <consortium name="DOE Joint Genome Institute"/>
            <person name="Miettinen O."/>
            <person name="Riley R."/>
            <person name="Acob R."/>
            <person name="Barry K."/>
            <person name="Cullen D."/>
            <person name="De Vries R."/>
            <person name="Hainaut M."/>
            <person name="Hatakka A."/>
            <person name="Henrissat B."/>
            <person name="Hilden K."/>
            <person name="Kuo R."/>
            <person name="Labutti K."/>
            <person name="Lipzen A."/>
            <person name="Makela M.R."/>
            <person name="Sandor L."/>
            <person name="Spatafora J.W."/>
            <person name="Grigoriev I.V."/>
            <person name="Hibbett D.S."/>
        </authorList>
    </citation>
    <scope>NUCLEOTIDE SEQUENCE [LARGE SCALE GENOMIC DNA]</scope>
    <source>
        <strain evidence="3 4">3A-2</strain>
    </source>
</reference>
<dbReference type="SUPFAM" id="SSF47240">
    <property type="entry name" value="Ferritin-like"/>
    <property type="match status" value="1"/>
</dbReference>
<dbReference type="PROSITE" id="PS00368">
    <property type="entry name" value="RIBORED_SMALL"/>
    <property type="match status" value="1"/>
</dbReference>
<comment type="similarity">
    <text evidence="1">Belongs to the ribonucleoside diphosphate reductase small chain family.</text>
</comment>
<dbReference type="InterPro" id="IPR033909">
    <property type="entry name" value="RNR_small"/>
</dbReference>
<dbReference type="OrthoDB" id="10248373at2759"/>
<evidence type="ECO:0000256" key="2">
    <source>
        <dbReference type="SAM" id="MobiDB-lite"/>
    </source>
</evidence>
<feature type="region of interest" description="Disordered" evidence="2">
    <location>
        <begin position="1"/>
        <end position="42"/>
    </location>
</feature>
<organism evidence="3 4">
    <name type="scientific">Obba rivulosa</name>
    <dbReference type="NCBI Taxonomy" id="1052685"/>
    <lineage>
        <taxon>Eukaryota</taxon>
        <taxon>Fungi</taxon>
        <taxon>Dikarya</taxon>
        <taxon>Basidiomycota</taxon>
        <taxon>Agaricomycotina</taxon>
        <taxon>Agaricomycetes</taxon>
        <taxon>Polyporales</taxon>
        <taxon>Gelatoporiaceae</taxon>
        <taxon>Obba</taxon>
    </lineage>
</organism>
<keyword evidence="4" id="KW-1185">Reference proteome</keyword>
<gene>
    <name evidence="3" type="ORF">OBBRIDRAFT_776480</name>
</gene>
<feature type="compositionally biased region" description="Polar residues" evidence="2">
    <location>
        <begin position="1"/>
        <end position="13"/>
    </location>
</feature>
<accession>A0A8E2B1Y8</accession>
<dbReference type="Gene3D" id="1.10.620.20">
    <property type="entry name" value="Ribonucleotide Reductase, subunit A"/>
    <property type="match status" value="1"/>
</dbReference>
<dbReference type="InterPro" id="IPR012348">
    <property type="entry name" value="RNR-like"/>
</dbReference>
<dbReference type="Pfam" id="PF00268">
    <property type="entry name" value="Ribonuc_red_sm"/>
    <property type="match status" value="1"/>
</dbReference>
<sequence>MPASTSPPDTTALQPRLTKHSATSMNVDEADSIQSSLGQKPNDEDIEDLRQRFIGEIDLLEHMEPLLMESKRRFVLFPIQYHEIWRFYKKAEASFWTAEEIDLSHDLWDWENRLNDNERYFISHVLAFFAASDGIVNENLLERFSNEVQVAEARCFYGFQIMMENIHSETYSLLIDTYIKEPHVREHLFDAIETVPCIKKKADWALRWIADKKSTFTERLVAFAAVEGIFFSGSFASIFWLKKRGLMPGLTFSNELISRDEGMHTDFACLLFQHLRRRSHPSVVLRIITEAVAIEQEFLSDALPVALIGMNAPLMCQYIEFVADRLLVSLGNEKHYNATNPFDFMDLISLQGKTNFFEKRVSDYSRANFQDSTSDRNPAADAPNKRLFTLDEDF</sequence>
<dbReference type="PANTHER" id="PTHR23409">
    <property type="entry name" value="RIBONUCLEOSIDE-DIPHOSPHATE REDUCTASE SMALL CHAIN"/>
    <property type="match status" value="1"/>
</dbReference>
<protein>
    <submittedName>
        <fullName evidence="3">Putative small subunit of ribonucleotide reductase</fullName>
    </submittedName>
</protein>
<name>A0A8E2B1Y8_9APHY</name>
<dbReference type="CDD" id="cd01049">
    <property type="entry name" value="RNRR2"/>
    <property type="match status" value="1"/>
</dbReference>
<dbReference type="PANTHER" id="PTHR23409:SF18">
    <property type="entry name" value="RIBONUCLEOSIDE-DIPHOSPHATE REDUCTASE SUBUNIT M2"/>
    <property type="match status" value="1"/>
</dbReference>
<dbReference type="InterPro" id="IPR030475">
    <property type="entry name" value="RNR_small_AS"/>
</dbReference>
<dbReference type="GO" id="GO:0009263">
    <property type="term" value="P:deoxyribonucleotide biosynthetic process"/>
    <property type="evidence" value="ECO:0007669"/>
    <property type="project" value="InterPro"/>
</dbReference>